<dbReference type="EMBL" id="CP048222">
    <property type="protein sequence ID" value="QHT67649.1"/>
    <property type="molecule type" value="Genomic_DNA"/>
</dbReference>
<reference evidence="1 2" key="1">
    <citation type="submission" date="2020-01" db="EMBL/GenBank/DDBJ databases">
        <authorList>
            <person name="Kim M.K."/>
        </authorList>
    </citation>
    <scope>NUCLEOTIDE SEQUENCE [LARGE SCALE GENOMIC DNA]</scope>
    <source>
        <strain evidence="1 2">172606-1</strain>
    </source>
</reference>
<sequence length="362" mass="41090">MNEKLSVPGDILNSRILNQQLVNSTCTTPKAVVSHMGAMQAQDYAMAKWAIGVRLPASTEALIEKAIDEGDIIRTHILRPTWHLVAADDIRWMMQLTAPHVNRLAATMYRQLEIDGALQSKTNEILIRLLEGGKQLTREEIMAALSRENITTNELRSYHIMFRAELDQIVCSGARRGKQFTYALFEERIPPGKPHSREEALAKLVQRYFTSHGPATVHDFAWWSGLTITEIKQGLELVKPILNHIIFDKKTYYFVSRQAEKFPAGNLAYLLPAFDEFLISYTDRSLCLDPTIAREAISSNGIFKPVLVMNGKIVGLWKRTIKKNTVAIQLYFSDKELENSYDLFAACIEQYGKFLNLNTVIN</sequence>
<proteinExistence type="predicted"/>
<evidence type="ECO:0000313" key="2">
    <source>
        <dbReference type="Proteomes" id="UP000480178"/>
    </source>
</evidence>
<dbReference type="GO" id="GO:0003677">
    <property type="term" value="F:DNA binding"/>
    <property type="evidence" value="ECO:0007669"/>
    <property type="project" value="UniProtKB-KW"/>
</dbReference>
<keyword evidence="1" id="KW-0238">DNA-binding</keyword>
<dbReference type="Pfam" id="PF06224">
    <property type="entry name" value="AlkZ-like"/>
    <property type="match status" value="1"/>
</dbReference>
<dbReference type="Proteomes" id="UP000480178">
    <property type="component" value="Chromosome"/>
</dbReference>
<dbReference type="PANTHER" id="PTHR38479">
    <property type="entry name" value="LMO0824 PROTEIN"/>
    <property type="match status" value="1"/>
</dbReference>
<dbReference type="PANTHER" id="PTHR38479:SF2">
    <property type="entry name" value="WINGED HELIX DNA-BINDING DOMAIN-CONTAINING PROTEIN"/>
    <property type="match status" value="1"/>
</dbReference>
<name>A0A6C0GI62_9BACT</name>
<dbReference type="AlphaFoldDB" id="A0A6C0GI62"/>
<accession>A0A6C0GI62</accession>
<evidence type="ECO:0000313" key="1">
    <source>
        <dbReference type="EMBL" id="QHT67649.1"/>
    </source>
</evidence>
<dbReference type="InterPro" id="IPR009351">
    <property type="entry name" value="AlkZ-like"/>
</dbReference>
<dbReference type="RefSeq" id="WP_162443673.1">
    <property type="nucleotide sequence ID" value="NZ_CP048222.1"/>
</dbReference>
<keyword evidence="2" id="KW-1185">Reference proteome</keyword>
<protein>
    <submittedName>
        <fullName evidence="1">Winged helix DNA-binding domain-containing protein</fullName>
    </submittedName>
</protein>
<organism evidence="1 2">
    <name type="scientific">Rhodocytophaga rosea</name>
    <dbReference type="NCBI Taxonomy" id="2704465"/>
    <lineage>
        <taxon>Bacteria</taxon>
        <taxon>Pseudomonadati</taxon>
        <taxon>Bacteroidota</taxon>
        <taxon>Cytophagia</taxon>
        <taxon>Cytophagales</taxon>
        <taxon>Rhodocytophagaceae</taxon>
        <taxon>Rhodocytophaga</taxon>
    </lineage>
</organism>
<dbReference type="KEGG" id="rhoz:GXP67_13930"/>
<gene>
    <name evidence="1" type="ORF">GXP67_13930</name>
</gene>